<organism evidence="2 3">
    <name type="scientific">Candidatus Uhrbacteria bacterium RIFCSPLOWO2_02_FULL_48_12</name>
    <dbReference type="NCBI Taxonomy" id="1802407"/>
    <lineage>
        <taxon>Bacteria</taxon>
        <taxon>Candidatus Uhriibacteriota</taxon>
    </lineage>
</organism>
<name>A0A1F7V8W9_9BACT</name>
<dbReference type="EMBL" id="MGEP01000040">
    <property type="protein sequence ID" value="OGL86901.1"/>
    <property type="molecule type" value="Genomic_DNA"/>
</dbReference>
<keyword evidence="1" id="KW-0472">Membrane</keyword>
<dbReference type="Proteomes" id="UP000178723">
    <property type="component" value="Unassembled WGS sequence"/>
</dbReference>
<comment type="caution">
    <text evidence="2">The sequence shown here is derived from an EMBL/GenBank/DDBJ whole genome shotgun (WGS) entry which is preliminary data.</text>
</comment>
<evidence type="ECO:0000313" key="3">
    <source>
        <dbReference type="Proteomes" id="UP000178723"/>
    </source>
</evidence>
<sequence length="71" mass="7752">MTPNPEQQIPFDPDFDETSEELEIIETVETAESEQYGLSPRQAFAAGLISAVLTIGTIGFVVLLALISRKL</sequence>
<keyword evidence="1" id="KW-1133">Transmembrane helix</keyword>
<protein>
    <submittedName>
        <fullName evidence="2">Uncharacterized protein</fullName>
    </submittedName>
</protein>
<keyword evidence="1" id="KW-0812">Transmembrane</keyword>
<accession>A0A1F7V8W9</accession>
<evidence type="ECO:0000256" key="1">
    <source>
        <dbReference type="SAM" id="Phobius"/>
    </source>
</evidence>
<gene>
    <name evidence="2" type="ORF">A3I40_04210</name>
</gene>
<dbReference type="STRING" id="1802407.A3I40_04210"/>
<dbReference type="AlphaFoldDB" id="A0A1F7V8W9"/>
<proteinExistence type="predicted"/>
<evidence type="ECO:0000313" key="2">
    <source>
        <dbReference type="EMBL" id="OGL86901.1"/>
    </source>
</evidence>
<reference evidence="2 3" key="1">
    <citation type="journal article" date="2016" name="Nat. Commun.">
        <title>Thousands of microbial genomes shed light on interconnected biogeochemical processes in an aquifer system.</title>
        <authorList>
            <person name="Anantharaman K."/>
            <person name="Brown C.T."/>
            <person name="Hug L.A."/>
            <person name="Sharon I."/>
            <person name="Castelle C.J."/>
            <person name="Probst A.J."/>
            <person name="Thomas B.C."/>
            <person name="Singh A."/>
            <person name="Wilkins M.J."/>
            <person name="Karaoz U."/>
            <person name="Brodie E.L."/>
            <person name="Williams K.H."/>
            <person name="Hubbard S.S."/>
            <person name="Banfield J.F."/>
        </authorList>
    </citation>
    <scope>NUCLEOTIDE SEQUENCE [LARGE SCALE GENOMIC DNA]</scope>
</reference>
<feature type="transmembrane region" description="Helical" evidence="1">
    <location>
        <begin position="43"/>
        <end position="67"/>
    </location>
</feature>